<gene>
    <name evidence="1" type="ORF">SLEP1_g59936</name>
</gene>
<protein>
    <submittedName>
        <fullName evidence="1">Uncharacterized protein</fullName>
    </submittedName>
</protein>
<name>A0AAV5MX14_9ROSI</name>
<evidence type="ECO:0000313" key="1">
    <source>
        <dbReference type="EMBL" id="GKV53408.1"/>
    </source>
</evidence>
<comment type="caution">
    <text evidence="1">The sequence shown here is derived from an EMBL/GenBank/DDBJ whole genome shotgun (WGS) entry which is preliminary data.</text>
</comment>
<evidence type="ECO:0000313" key="2">
    <source>
        <dbReference type="Proteomes" id="UP001054252"/>
    </source>
</evidence>
<sequence length="70" mass="8245">MLLKGEQHIADPLKPTDTCHDALLPKSWLALYYFMHNNFSILYGIWGGCKSDAWHILDTIWFIVKYSFRI</sequence>
<proteinExistence type="predicted"/>
<dbReference type="EMBL" id="BPVZ01001341">
    <property type="protein sequence ID" value="GKV53408.1"/>
    <property type="molecule type" value="Genomic_DNA"/>
</dbReference>
<accession>A0AAV5MX14</accession>
<dbReference type="AlphaFoldDB" id="A0AAV5MX14"/>
<reference evidence="1 2" key="1">
    <citation type="journal article" date="2021" name="Commun. Biol.">
        <title>The genome of Shorea leprosula (Dipterocarpaceae) highlights the ecological relevance of drought in aseasonal tropical rainforests.</title>
        <authorList>
            <person name="Ng K.K.S."/>
            <person name="Kobayashi M.J."/>
            <person name="Fawcett J.A."/>
            <person name="Hatakeyama M."/>
            <person name="Paape T."/>
            <person name="Ng C.H."/>
            <person name="Ang C.C."/>
            <person name="Tnah L.H."/>
            <person name="Lee C.T."/>
            <person name="Nishiyama T."/>
            <person name="Sese J."/>
            <person name="O'Brien M.J."/>
            <person name="Copetti D."/>
            <person name="Mohd Noor M.I."/>
            <person name="Ong R.C."/>
            <person name="Putra M."/>
            <person name="Sireger I.Z."/>
            <person name="Indrioko S."/>
            <person name="Kosugi Y."/>
            <person name="Izuno A."/>
            <person name="Isagi Y."/>
            <person name="Lee S.L."/>
            <person name="Shimizu K.K."/>
        </authorList>
    </citation>
    <scope>NUCLEOTIDE SEQUENCE [LARGE SCALE GENOMIC DNA]</scope>
    <source>
        <strain evidence="1">214</strain>
    </source>
</reference>
<organism evidence="1 2">
    <name type="scientific">Rubroshorea leprosula</name>
    <dbReference type="NCBI Taxonomy" id="152421"/>
    <lineage>
        <taxon>Eukaryota</taxon>
        <taxon>Viridiplantae</taxon>
        <taxon>Streptophyta</taxon>
        <taxon>Embryophyta</taxon>
        <taxon>Tracheophyta</taxon>
        <taxon>Spermatophyta</taxon>
        <taxon>Magnoliopsida</taxon>
        <taxon>eudicotyledons</taxon>
        <taxon>Gunneridae</taxon>
        <taxon>Pentapetalae</taxon>
        <taxon>rosids</taxon>
        <taxon>malvids</taxon>
        <taxon>Malvales</taxon>
        <taxon>Dipterocarpaceae</taxon>
        <taxon>Rubroshorea</taxon>
    </lineage>
</organism>
<dbReference type="Proteomes" id="UP001054252">
    <property type="component" value="Unassembled WGS sequence"/>
</dbReference>
<keyword evidence="2" id="KW-1185">Reference proteome</keyword>